<reference evidence="2" key="1">
    <citation type="submission" date="2022-11" db="UniProtKB">
        <authorList>
            <consortium name="WormBaseParasite"/>
        </authorList>
    </citation>
    <scope>IDENTIFICATION</scope>
</reference>
<evidence type="ECO:0000313" key="2">
    <source>
        <dbReference type="WBParaSite" id="nRc.2.0.1.t04910-RA"/>
    </source>
</evidence>
<proteinExistence type="predicted"/>
<dbReference type="AlphaFoldDB" id="A0A915HU51"/>
<dbReference type="Proteomes" id="UP000887565">
    <property type="component" value="Unplaced"/>
</dbReference>
<sequence length="36" mass="4155">MNLDRNQTPNTGYCRLDGLRMLMLGKHGFFFKHGAN</sequence>
<organism evidence="1 2">
    <name type="scientific">Romanomermis culicivorax</name>
    <name type="common">Nematode worm</name>
    <dbReference type="NCBI Taxonomy" id="13658"/>
    <lineage>
        <taxon>Eukaryota</taxon>
        <taxon>Metazoa</taxon>
        <taxon>Ecdysozoa</taxon>
        <taxon>Nematoda</taxon>
        <taxon>Enoplea</taxon>
        <taxon>Dorylaimia</taxon>
        <taxon>Mermithida</taxon>
        <taxon>Mermithoidea</taxon>
        <taxon>Mermithidae</taxon>
        <taxon>Romanomermis</taxon>
    </lineage>
</organism>
<name>A0A915HU51_ROMCU</name>
<keyword evidence="1" id="KW-1185">Reference proteome</keyword>
<protein>
    <submittedName>
        <fullName evidence="2">Uncharacterized protein</fullName>
    </submittedName>
</protein>
<accession>A0A915HU51</accession>
<evidence type="ECO:0000313" key="1">
    <source>
        <dbReference type="Proteomes" id="UP000887565"/>
    </source>
</evidence>
<dbReference type="WBParaSite" id="nRc.2.0.1.t04910-RA">
    <property type="protein sequence ID" value="nRc.2.0.1.t04910-RA"/>
    <property type="gene ID" value="nRc.2.0.1.g04910"/>
</dbReference>